<dbReference type="GO" id="GO:0000155">
    <property type="term" value="F:phosphorelay sensor kinase activity"/>
    <property type="evidence" value="ECO:0007669"/>
    <property type="project" value="InterPro"/>
</dbReference>
<dbReference type="GO" id="GO:0005886">
    <property type="term" value="C:plasma membrane"/>
    <property type="evidence" value="ECO:0007669"/>
    <property type="project" value="UniProtKB-SubCell"/>
</dbReference>
<keyword evidence="12" id="KW-0902">Two-component regulatory system</keyword>
<dbReference type="SMART" id="SM00448">
    <property type="entry name" value="REC"/>
    <property type="match status" value="1"/>
</dbReference>
<reference evidence="19 20" key="1">
    <citation type="submission" date="2017-08" db="EMBL/GenBank/DDBJ databases">
        <title>Infants hospitalized years apart are colonized by the same room-sourced microbial strains.</title>
        <authorList>
            <person name="Brooks B."/>
            <person name="Olm M.R."/>
            <person name="Firek B.A."/>
            <person name="Baker R."/>
            <person name="Thomas B.C."/>
            <person name="Morowitz M.J."/>
            <person name="Banfield J.F."/>
        </authorList>
    </citation>
    <scope>NUCLEOTIDE SEQUENCE [LARGE SCALE GENOMIC DNA]</scope>
    <source>
        <strain evidence="19">S2_003_000_R2_14</strain>
    </source>
</reference>
<dbReference type="EMBL" id="QFQP01000041">
    <property type="protein sequence ID" value="PZR05953.1"/>
    <property type="molecule type" value="Genomic_DNA"/>
</dbReference>
<dbReference type="SUPFAM" id="SSF52172">
    <property type="entry name" value="CheY-like"/>
    <property type="match status" value="2"/>
</dbReference>
<protein>
    <recommendedName>
        <fullName evidence="3">histidine kinase</fullName>
        <ecNumber evidence="3">2.7.13.3</ecNumber>
    </recommendedName>
</protein>
<feature type="domain" description="Response regulatory" evidence="17">
    <location>
        <begin position="877"/>
        <end position="993"/>
    </location>
</feature>
<evidence type="ECO:0000256" key="5">
    <source>
        <dbReference type="ARBA" id="ARBA00022553"/>
    </source>
</evidence>
<dbReference type="InterPro" id="IPR005467">
    <property type="entry name" value="His_kinase_dom"/>
</dbReference>
<feature type="transmembrane region" description="Helical" evidence="15">
    <location>
        <begin position="6"/>
        <end position="30"/>
    </location>
</feature>
<feature type="modified residue" description="4-aspartylphosphate" evidence="14">
    <location>
        <position position="926"/>
    </location>
</feature>
<dbReference type="PROSITE" id="PS50110">
    <property type="entry name" value="RESPONSE_REGULATORY"/>
    <property type="match status" value="2"/>
</dbReference>
<dbReference type="Pfam" id="PF00072">
    <property type="entry name" value="Response_reg"/>
    <property type="match status" value="1"/>
</dbReference>
<dbReference type="Pfam" id="PF02518">
    <property type="entry name" value="HATPase_c"/>
    <property type="match status" value="1"/>
</dbReference>
<accession>A0A2W5SZ74</accession>
<keyword evidence="4" id="KW-1003">Cell membrane</keyword>
<dbReference type="AlphaFoldDB" id="A0A2W5SZ74"/>
<dbReference type="Gene3D" id="3.30.450.20">
    <property type="entry name" value="PAS domain"/>
    <property type="match status" value="2"/>
</dbReference>
<dbReference type="SUPFAM" id="SSF47384">
    <property type="entry name" value="Homodimeric domain of signal transducing histidine kinase"/>
    <property type="match status" value="1"/>
</dbReference>
<dbReference type="InterPro" id="IPR001789">
    <property type="entry name" value="Sig_transdc_resp-reg_receiver"/>
</dbReference>
<keyword evidence="9" id="KW-0418">Kinase</keyword>
<evidence type="ECO:0000256" key="6">
    <source>
        <dbReference type="ARBA" id="ARBA00022679"/>
    </source>
</evidence>
<keyword evidence="11 15" id="KW-1133">Transmembrane helix</keyword>
<proteinExistence type="predicted"/>
<keyword evidence="10" id="KW-0067">ATP-binding</keyword>
<dbReference type="PANTHER" id="PTHR45339">
    <property type="entry name" value="HYBRID SIGNAL TRANSDUCTION HISTIDINE KINASE J"/>
    <property type="match status" value="1"/>
</dbReference>
<dbReference type="NCBIfam" id="TIGR00229">
    <property type="entry name" value="sensory_box"/>
    <property type="match status" value="1"/>
</dbReference>
<dbReference type="InterPro" id="IPR036097">
    <property type="entry name" value="HisK_dim/P_sf"/>
</dbReference>
<dbReference type="InterPro" id="IPR035965">
    <property type="entry name" value="PAS-like_dom_sf"/>
</dbReference>
<dbReference type="CDD" id="cd17546">
    <property type="entry name" value="REC_hyHK_CKI1_RcsC-like"/>
    <property type="match status" value="1"/>
</dbReference>
<evidence type="ECO:0000259" key="18">
    <source>
        <dbReference type="PROSITE" id="PS50113"/>
    </source>
</evidence>
<keyword evidence="5 14" id="KW-0597">Phosphoprotein</keyword>
<dbReference type="Gene3D" id="3.30.565.10">
    <property type="entry name" value="Histidine kinase-like ATPase, C-terminal domain"/>
    <property type="match status" value="1"/>
</dbReference>
<evidence type="ECO:0000256" key="11">
    <source>
        <dbReference type="ARBA" id="ARBA00022989"/>
    </source>
</evidence>
<evidence type="ECO:0000313" key="19">
    <source>
        <dbReference type="EMBL" id="PZR05953.1"/>
    </source>
</evidence>
<feature type="domain" description="Histidine kinase" evidence="16">
    <location>
        <begin position="509"/>
        <end position="725"/>
    </location>
</feature>
<evidence type="ECO:0000259" key="17">
    <source>
        <dbReference type="PROSITE" id="PS50110"/>
    </source>
</evidence>
<evidence type="ECO:0000256" key="12">
    <source>
        <dbReference type="ARBA" id="ARBA00023012"/>
    </source>
</evidence>
<evidence type="ECO:0000256" key="14">
    <source>
        <dbReference type="PROSITE-ProRule" id="PRU00169"/>
    </source>
</evidence>
<dbReference type="InterPro" id="IPR000700">
    <property type="entry name" value="PAS-assoc_C"/>
</dbReference>
<dbReference type="PRINTS" id="PR00344">
    <property type="entry name" value="BCTRLSENSOR"/>
</dbReference>
<dbReference type="GO" id="GO:0005524">
    <property type="term" value="F:ATP binding"/>
    <property type="evidence" value="ECO:0007669"/>
    <property type="project" value="UniProtKB-KW"/>
</dbReference>
<dbReference type="InterPro" id="IPR004358">
    <property type="entry name" value="Sig_transdc_His_kin-like_C"/>
</dbReference>
<evidence type="ECO:0000256" key="13">
    <source>
        <dbReference type="ARBA" id="ARBA00023136"/>
    </source>
</evidence>
<dbReference type="SUPFAM" id="SSF55781">
    <property type="entry name" value="GAF domain-like"/>
    <property type="match status" value="1"/>
</dbReference>
<dbReference type="InterPro" id="IPR003018">
    <property type="entry name" value="GAF"/>
</dbReference>
<comment type="caution">
    <text evidence="19">The sequence shown here is derived from an EMBL/GenBank/DDBJ whole genome shotgun (WGS) entry which is preliminary data.</text>
</comment>
<organism evidence="19 20">
    <name type="scientific">Archangium gephyra</name>
    <dbReference type="NCBI Taxonomy" id="48"/>
    <lineage>
        <taxon>Bacteria</taxon>
        <taxon>Pseudomonadati</taxon>
        <taxon>Myxococcota</taxon>
        <taxon>Myxococcia</taxon>
        <taxon>Myxococcales</taxon>
        <taxon>Cystobacterineae</taxon>
        <taxon>Archangiaceae</taxon>
        <taxon>Archangium</taxon>
    </lineage>
</organism>
<dbReference type="Pfam" id="PF08448">
    <property type="entry name" value="PAS_4"/>
    <property type="match status" value="1"/>
</dbReference>
<gene>
    <name evidence="19" type="ORF">DI536_31325</name>
</gene>
<keyword evidence="6" id="KW-0808">Transferase</keyword>
<evidence type="ECO:0000256" key="2">
    <source>
        <dbReference type="ARBA" id="ARBA00004651"/>
    </source>
</evidence>
<sequence>MADVGAPFATSSALLIIAVVCALAAGVWWVRRRRRDARVLESRLARVLERTSTGALTTTGAGVIEWCNPALQQLTGVDWKGRRIEDFFARMEPAPQATLVLESLRGLKSARAPLKWRRADDDEQLRLLVDVQPLGKGEPREDGAIVIVDDHTREFEMYDEMDRARLQLHTREFEMHDEIDRARLQMNSFVEHAPAAMAMFDRQLRYVACSRRWLADFNLDEGIIGRSQAEVLPALSRGWDDIYAAAMAGRIERRDEEYFERVPGDGLYMQWEVRPWHEANGDIGGILMMVTDVTSKVRQKAELEQRNEMLTMRNTVLVALMTEMANPHRTDDEVFRRLTEIFGELLQVDQVGFWVKDESGQLRCLDLFLRREEKHDPSRALPIGTYGEYLTLLERYPLLVNESLESSSCPPDLRAGLESIGVHANLSVPLWKQGQLLGVVCLNQLDAAREWSLDDQAAASSLATLVRLRIEATSRDKAENALRERMTQLEDARQRAESADHAKSEFLATMSHEIRTPMNGIIGFSDLLRQSRLDAEQKGFASTIHSSAEALLTIINDILDFSKIESGMVVLEHIPWDVRETLGDVIELLSPRARDQGVALVVDVNERVPDLVQGDPGRVRQVALNLVGNALKFTEHGHVSLRIDWVDDRLLVEVEDTGIGIPESLRPHLFSRFRQADGSTTRRFGGTGLGLSISRGLVERMGGVLTLDESTERGSRFTFSVPAAAASKEGQSARPLEGFSMLVLEPEPLSRAVLTRQLWRWGARVDATSTLTEALEAMARPGVRFDVLVVADLEEADARTVQLERLAGATQSPVPVVLLTGGGLRGNTPPHVLATLTKPIARSRPLLEALQASRVRAPVNARPEAASRPASPLAGTRALLVEDNVINQRLAQRLLERLGCTVVSATNGLDALAVLEREKFTFVLMDCHMPGLDGYEATARIREKWTATELPVVALTADAMVGQRERCLSAGMNAYLTKPLRELDLLTTLRRLVRSSAA</sequence>
<keyword evidence="8" id="KW-0547">Nucleotide-binding</keyword>
<evidence type="ECO:0000256" key="7">
    <source>
        <dbReference type="ARBA" id="ARBA00022692"/>
    </source>
</evidence>
<dbReference type="SMART" id="SM00388">
    <property type="entry name" value="HisKA"/>
    <property type="match status" value="1"/>
</dbReference>
<name>A0A2W5SZ74_9BACT</name>
<dbReference type="CDD" id="cd00082">
    <property type="entry name" value="HisKA"/>
    <property type="match status" value="1"/>
</dbReference>
<dbReference type="InterPro" id="IPR003594">
    <property type="entry name" value="HATPase_dom"/>
</dbReference>
<evidence type="ECO:0000256" key="15">
    <source>
        <dbReference type="SAM" id="Phobius"/>
    </source>
</evidence>
<dbReference type="EC" id="2.7.13.3" evidence="3"/>
<dbReference type="CDD" id="cd16922">
    <property type="entry name" value="HATPase_EvgS-ArcB-TorS-like"/>
    <property type="match status" value="1"/>
</dbReference>
<dbReference type="InterPro" id="IPR013656">
    <property type="entry name" value="PAS_4"/>
</dbReference>
<evidence type="ECO:0000256" key="4">
    <source>
        <dbReference type="ARBA" id="ARBA00022475"/>
    </source>
</evidence>
<evidence type="ECO:0000256" key="8">
    <source>
        <dbReference type="ARBA" id="ARBA00022741"/>
    </source>
</evidence>
<dbReference type="FunFam" id="1.10.287.130:FF:000003">
    <property type="entry name" value="Histidine kinase"/>
    <property type="match status" value="1"/>
</dbReference>
<dbReference type="SUPFAM" id="SSF55785">
    <property type="entry name" value="PYP-like sensor domain (PAS domain)"/>
    <property type="match status" value="2"/>
</dbReference>
<evidence type="ECO:0000259" key="16">
    <source>
        <dbReference type="PROSITE" id="PS50109"/>
    </source>
</evidence>
<dbReference type="Gene3D" id="1.10.287.130">
    <property type="match status" value="1"/>
</dbReference>
<evidence type="ECO:0000256" key="10">
    <source>
        <dbReference type="ARBA" id="ARBA00022840"/>
    </source>
</evidence>
<dbReference type="Gene3D" id="3.30.450.40">
    <property type="match status" value="1"/>
</dbReference>
<dbReference type="PROSITE" id="PS50113">
    <property type="entry name" value="PAC"/>
    <property type="match status" value="1"/>
</dbReference>
<dbReference type="Pfam" id="PF00512">
    <property type="entry name" value="HisKA"/>
    <property type="match status" value="1"/>
</dbReference>
<dbReference type="Pfam" id="PF01590">
    <property type="entry name" value="GAF"/>
    <property type="match status" value="1"/>
</dbReference>
<dbReference type="Proteomes" id="UP000249061">
    <property type="component" value="Unassembled WGS sequence"/>
</dbReference>
<feature type="modified residue" description="4-aspartylphosphate" evidence="14">
    <location>
        <position position="792"/>
    </location>
</feature>
<dbReference type="InterPro" id="IPR029016">
    <property type="entry name" value="GAF-like_dom_sf"/>
</dbReference>
<dbReference type="InterPro" id="IPR000014">
    <property type="entry name" value="PAS"/>
</dbReference>
<dbReference type="Pfam" id="PF13188">
    <property type="entry name" value="PAS_8"/>
    <property type="match status" value="1"/>
</dbReference>
<keyword evidence="13 15" id="KW-0472">Membrane</keyword>
<comment type="subcellular location">
    <subcellularLocation>
        <location evidence="2">Cell membrane</location>
        <topology evidence="2">Multi-pass membrane protein</topology>
    </subcellularLocation>
</comment>
<feature type="domain" description="PAC" evidence="18">
    <location>
        <begin position="253"/>
        <end position="305"/>
    </location>
</feature>
<dbReference type="SUPFAM" id="SSF55874">
    <property type="entry name" value="ATPase domain of HSP90 chaperone/DNA topoisomerase II/histidine kinase"/>
    <property type="match status" value="1"/>
</dbReference>
<dbReference type="SMART" id="SM00387">
    <property type="entry name" value="HATPase_c"/>
    <property type="match status" value="1"/>
</dbReference>
<evidence type="ECO:0000256" key="3">
    <source>
        <dbReference type="ARBA" id="ARBA00012438"/>
    </source>
</evidence>
<dbReference type="PANTHER" id="PTHR45339:SF1">
    <property type="entry name" value="HYBRID SIGNAL TRANSDUCTION HISTIDINE KINASE J"/>
    <property type="match status" value="1"/>
</dbReference>
<dbReference type="FunFam" id="3.30.565.10:FF:000010">
    <property type="entry name" value="Sensor histidine kinase RcsC"/>
    <property type="match status" value="1"/>
</dbReference>
<dbReference type="PROSITE" id="PS50109">
    <property type="entry name" value="HIS_KIN"/>
    <property type="match status" value="1"/>
</dbReference>
<dbReference type="Gene3D" id="3.40.50.2300">
    <property type="match status" value="2"/>
</dbReference>
<evidence type="ECO:0000256" key="1">
    <source>
        <dbReference type="ARBA" id="ARBA00000085"/>
    </source>
</evidence>
<feature type="domain" description="Response regulatory" evidence="17">
    <location>
        <begin position="740"/>
        <end position="853"/>
    </location>
</feature>
<dbReference type="SMART" id="SM00065">
    <property type="entry name" value="GAF"/>
    <property type="match status" value="1"/>
</dbReference>
<dbReference type="InterPro" id="IPR011006">
    <property type="entry name" value="CheY-like_superfamily"/>
</dbReference>
<dbReference type="InterPro" id="IPR036890">
    <property type="entry name" value="HATPase_C_sf"/>
</dbReference>
<comment type="catalytic activity">
    <reaction evidence="1">
        <text>ATP + protein L-histidine = ADP + protein N-phospho-L-histidine.</text>
        <dbReference type="EC" id="2.7.13.3"/>
    </reaction>
</comment>
<evidence type="ECO:0000256" key="9">
    <source>
        <dbReference type="ARBA" id="ARBA00022777"/>
    </source>
</evidence>
<dbReference type="InterPro" id="IPR003661">
    <property type="entry name" value="HisK_dim/P_dom"/>
</dbReference>
<keyword evidence="7 15" id="KW-0812">Transmembrane</keyword>
<evidence type="ECO:0000313" key="20">
    <source>
        <dbReference type="Proteomes" id="UP000249061"/>
    </source>
</evidence>